<organism evidence="2 3">
    <name type="scientific">Bradyrhizobium barranii</name>
    <dbReference type="NCBI Taxonomy" id="2992140"/>
    <lineage>
        <taxon>Bacteria</taxon>
        <taxon>Pseudomonadati</taxon>
        <taxon>Pseudomonadota</taxon>
        <taxon>Alphaproteobacteria</taxon>
        <taxon>Hyphomicrobiales</taxon>
        <taxon>Nitrobacteraceae</taxon>
        <taxon>Bradyrhizobium</taxon>
    </lineage>
</organism>
<dbReference type="EMBL" id="CP088100">
    <property type="protein sequence ID" value="UFW86693.1"/>
    <property type="molecule type" value="Genomic_DNA"/>
</dbReference>
<keyword evidence="1" id="KW-0472">Membrane</keyword>
<gene>
    <name evidence="2" type="ORF">BjapCC829_43615</name>
</gene>
<evidence type="ECO:0000256" key="1">
    <source>
        <dbReference type="SAM" id="Phobius"/>
    </source>
</evidence>
<dbReference type="RefSeq" id="WP_231143686.1">
    <property type="nucleotide sequence ID" value="NZ_CP088100.1"/>
</dbReference>
<feature type="transmembrane region" description="Helical" evidence="1">
    <location>
        <begin position="81"/>
        <end position="102"/>
    </location>
</feature>
<keyword evidence="1" id="KW-0812">Transmembrane</keyword>
<protein>
    <submittedName>
        <fullName evidence="2">Uncharacterized protein</fullName>
    </submittedName>
</protein>
<name>A0ABY3QLS3_9BRAD</name>
<feature type="transmembrane region" description="Helical" evidence="1">
    <location>
        <begin position="50"/>
        <end position="69"/>
    </location>
</feature>
<reference evidence="2" key="1">
    <citation type="submission" date="2021-11" db="EMBL/GenBank/DDBJ databases">
        <title>Australian commercial rhizobial inoculants.</title>
        <authorList>
            <person name="Kohlmeier M.G."/>
            <person name="O'Hara G.W."/>
            <person name="Colombi E."/>
            <person name="Ramsay J.P."/>
            <person name="Terpolilli J."/>
        </authorList>
    </citation>
    <scope>NUCLEOTIDE SEQUENCE</scope>
    <source>
        <strain evidence="2">CC829</strain>
    </source>
</reference>
<accession>A0ABY3QLS3</accession>
<keyword evidence="1" id="KW-1133">Transmembrane helix</keyword>
<keyword evidence="3" id="KW-1185">Reference proteome</keyword>
<sequence>MTAFILSATIAFALFELIAFTQWPPQGSFIEFSEETLGLQGPAARALRRMVQFLIVLVILLGVLTIHEVSSPFSTLARYEVNVIIGFIFGPLFAIWINSVVVHRANEDLTRGQMFAGAGLALLFLLGVLGGEGSGLIKQYARSLSSVKLGVAELSFASKEQGSRDRLASTTIPSASKETYAAGGPNGLQNLARLHLIIRRDKDYLTEIFTRRPQDRPVSDMPVDDLRSSETFTQSTIALPLQCLSAWFEQSADSGPVERYLASYSNVFRRLEALDRRAAARGPAIDPREFEAGLKQVSSDFVHNGLRMAVDIALSSTSPKTFEACKPWYDIYCPPNEKPASIDDDTYAGRCQRETLSEFTRSDGAARSDNVQDRLDYVFRNLEKMITPQPANRRGLETLPYFAIGRASLMTQAGQHEAAAAVLDNWLRERRETNSSDEQQRRYAANPMLQVRDEWFALRIRAMLVTYVEEWLEDQNSQAATIVRTEHLQNLQETIDGLKSRLLKVDFFQALNKQCPTTCPLTFKRPATCESDESQTRMKLLGGPVHVLRDHGVHLYPPGTGASRLRRETCRSGERRRPSTRQFRHVVRHQISGAGGDLWAIAARVRRERRCLYHAARQVG</sequence>
<evidence type="ECO:0000313" key="3">
    <source>
        <dbReference type="Proteomes" id="UP001430990"/>
    </source>
</evidence>
<evidence type="ECO:0000313" key="2">
    <source>
        <dbReference type="EMBL" id="UFW86693.1"/>
    </source>
</evidence>
<feature type="transmembrane region" description="Helical" evidence="1">
    <location>
        <begin position="114"/>
        <end position="137"/>
    </location>
</feature>
<proteinExistence type="predicted"/>
<dbReference type="Proteomes" id="UP001430990">
    <property type="component" value="Chromosome"/>
</dbReference>